<dbReference type="NCBIfam" id="NF005655">
    <property type="entry name" value="PRK07429.1"/>
    <property type="match status" value="1"/>
</dbReference>
<evidence type="ECO:0000256" key="1">
    <source>
        <dbReference type="SAM" id="MobiDB-lite"/>
    </source>
</evidence>
<reference evidence="3 4" key="1">
    <citation type="submission" date="2019-06" db="EMBL/GenBank/DDBJ databases">
        <title>Sequencing the genomes of 1000 actinobacteria strains.</title>
        <authorList>
            <person name="Klenk H.-P."/>
        </authorList>
    </citation>
    <scope>NUCLEOTIDE SEQUENCE [LARGE SCALE GENOMIC DNA]</scope>
    <source>
        <strain evidence="3 4">DSM 46699</strain>
    </source>
</reference>
<name>A0A561V8Z4_9PSEU</name>
<dbReference type="AlphaFoldDB" id="A0A561V8Z4"/>
<keyword evidence="3" id="KW-0808">Transferase</keyword>
<dbReference type="InterPro" id="IPR027417">
    <property type="entry name" value="P-loop_NTPase"/>
</dbReference>
<dbReference type="RefSeq" id="WP_222429267.1">
    <property type="nucleotide sequence ID" value="NZ_VIWX01000001.1"/>
</dbReference>
<organism evidence="3 4">
    <name type="scientific">Saccharopolyspora dendranthemae</name>
    <dbReference type="NCBI Taxonomy" id="1181886"/>
    <lineage>
        <taxon>Bacteria</taxon>
        <taxon>Bacillati</taxon>
        <taxon>Actinomycetota</taxon>
        <taxon>Actinomycetes</taxon>
        <taxon>Pseudonocardiales</taxon>
        <taxon>Pseudonocardiaceae</taxon>
        <taxon>Saccharopolyspora</taxon>
    </lineage>
</organism>
<sequence length="314" mass="35230">MPDKQLRIHRAQAARPDTRPTMLGISGDSAAGKTTLTRGLVDALGSTRSTSMCVDDYHRYDRRERRDLPFTPLHPDCNHVQIMEQHLRLLATGNPILKPVYDHSTGELARPVLVEPHEFVLVEGLLPLHTKLARACFDVTVHLDPPEDVRAAWKIQRDTHKRGYRPEQVRAELGRREPESAEFIRPQRELADIVISFAPIEGRDDPPGTPLSATILMRPTIRHPNFTEILAKAPTKAMHLALKRDSDGRPVDALHIHGYASAEESTMVAKAIWEGLDVDDPLPEHLGVLDDGRRNEPLRLAQLILLHHLIRGSG</sequence>
<evidence type="ECO:0000259" key="2">
    <source>
        <dbReference type="Pfam" id="PF00485"/>
    </source>
</evidence>
<evidence type="ECO:0000313" key="4">
    <source>
        <dbReference type="Proteomes" id="UP000316184"/>
    </source>
</evidence>
<keyword evidence="3" id="KW-0418">Kinase</keyword>
<accession>A0A561V8Z4</accession>
<dbReference type="PANTHER" id="PTHR10285">
    <property type="entry name" value="URIDINE KINASE"/>
    <property type="match status" value="1"/>
</dbReference>
<dbReference type="EMBL" id="VIWX01000001">
    <property type="protein sequence ID" value="TWG08091.1"/>
    <property type="molecule type" value="Genomic_DNA"/>
</dbReference>
<feature type="region of interest" description="Disordered" evidence="1">
    <location>
        <begin position="10"/>
        <end position="29"/>
    </location>
</feature>
<keyword evidence="4" id="KW-1185">Reference proteome</keyword>
<protein>
    <submittedName>
        <fullName evidence="3">Phosphoribulokinase</fullName>
    </submittedName>
</protein>
<dbReference type="PRINTS" id="PR00988">
    <property type="entry name" value="URIDINKINASE"/>
</dbReference>
<dbReference type="Pfam" id="PF00485">
    <property type="entry name" value="PRK"/>
    <property type="match status" value="1"/>
</dbReference>
<dbReference type="GO" id="GO:0005524">
    <property type="term" value="F:ATP binding"/>
    <property type="evidence" value="ECO:0007669"/>
    <property type="project" value="InterPro"/>
</dbReference>
<dbReference type="SUPFAM" id="SSF52540">
    <property type="entry name" value="P-loop containing nucleoside triphosphate hydrolases"/>
    <property type="match status" value="1"/>
</dbReference>
<dbReference type="Gene3D" id="3.40.50.300">
    <property type="entry name" value="P-loop containing nucleotide triphosphate hydrolases"/>
    <property type="match status" value="1"/>
</dbReference>
<proteinExistence type="predicted"/>
<dbReference type="InterPro" id="IPR006083">
    <property type="entry name" value="PRK/URK"/>
</dbReference>
<dbReference type="Proteomes" id="UP000316184">
    <property type="component" value="Unassembled WGS sequence"/>
</dbReference>
<evidence type="ECO:0000313" key="3">
    <source>
        <dbReference type="EMBL" id="TWG08091.1"/>
    </source>
</evidence>
<gene>
    <name evidence="3" type="ORF">FHU35_11710</name>
</gene>
<feature type="domain" description="Phosphoribulokinase/uridine kinase" evidence="2">
    <location>
        <begin position="23"/>
        <end position="198"/>
    </location>
</feature>
<comment type="caution">
    <text evidence="3">The sequence shown here is derived from an EMBL/GenBank/DDBJ whole genome shotgun (WGS) entry which is preliminary data.</text>
</comment>
<dbReference type="GO" id="GO:0016301">
    <property type="term" value="F:kinase activity"/>
    <property type="evidence" value="ECO:0007669"/>
    <property type="project" value="UniProtKB-KW"/>
</dbReference>